<dbReference type="InParanoid" id="A0A194XF55"/>
<dbReference type="GeneID" id="28818032"/>
<evidence type="ECO:0000313" key="2">
    <source>
        <dbReference type="Proteomes" id="UP000070700"/>
    </source>
</evidence>
<dbReference type="EMBL" id="KQ947412">
    <property type="protein sequence ID" value="KUJ18825.1"/>
    <property type="molecule type" value="Genomic_DNA"/>
</dbReference>
<reference evidence="1 2" key="1">
    <citation type="submission" date="2015-10" db="EMBL/GenBank/DDBJ databases">
        <title>Full genome of DAOMC 229536 Phialocephala scopiformis, a fungal endophyte of spruce producing the potent anti-insectan compound rugulosin.</title>
        <authorList>
            <consortium name="DOE Joint Genome Institute"/>
            <person name="Walker A.K."/>
            <person name="Frasz S.L."/>
            <person name="Seifert K.A."/>
            <person name="Miller J.D."/>
            <person name="Mondo S.J."/>
            <person name="Labutti K."/>
            <person name="Lipzen A."/>
            <person name="Dockter R."/>
            <person name="Kennedy M."/>
            <person name="Grigoriev I.V."/>
            <person name="Spatafora J.W."/>
        </authorList>
    </citation>
    <scope>NUCLEOTIDE SEQUENCE [LARGE SCALE GENOMIC DNA]</scope>
    <source>
        <strain evidence="1 2">CBS 120377</strain>
    </source>
</reference>
<dbReference type="KEGG" id="psco:LY89DRAFT_551198"/>
<gene>
    <name evidence="1" type="ORF">LY89DRAFT_551198</name>
</gene>
<dbReference type="OrthoDB" id="4487429at2759"/>
<evidence type="ECO:0000313" key="1">
    <source>
        <dbReference type="EMBL" id="KUJ18825.1"/>
    </source>
</evidence>
<protein>
    <submittedName>
        <fullName evidence="1">Uncharacterized protein</fullName>
    </submittedName>
</protein>
<proteinExistence type="predicted"/>
<sequence>TVTCYPSVGGIIMTKHAHSVELDYIGVDHFYTTYRSYNTTEEDEFCMKLRKIGGKWWHSIQDRDDAIDSGLRPVYPDEIEVLFLGWPADGGVWILRLESWYQVNWVLGPIFNALNMEERCKAIELCGGTFVQDPEDNE</sequence>
<dbReference type="AlphaFoldDB" id="A0A194XF55"/>
<keyword evidence="2" id="KW-1185">Reference proteome</keyword>
<dbReference type="RefSeq" id="XP_018073180.1">
    <property type="nucleotide sequence ID" value="XM_018208306.1"/>
</dbReference>
<feature type="non-terminal residue" evidence="1">
    <location>
        <position position="138"/>
    </location>
</feature>
<feature type="non-terminal residue" evidence="1">
    <location>
        <position position="1"/>
    </location>
</feature>
<organism evidence="1 2">
    <name type="scientific">Mollisia scopiformis</name>
    <name type="common">Conifer needle endophyte fungus</name>
    <name type="synonym">Phialocephala scopiformis</name>
    <dbReference type="NCBI Taxonomy" id="149040"/>
    <lineage>
        <taxon>Eukaryota</taxon>
        <taxon>Fungi</taxon>
        <taxon>Dikarya</taxon>
        <taxon>Ascomycota</taxon>
        <taxon>Pezizomycotina</taxon>
        <taxon>Leotiomycetes</taxon>
        <taxon>Helotiales</taxon>
        <taxon>Mollisiaceae</taxon>
        <taxon>Mollisia</taxon>
    </lineage>
</organism>
<name>A0A194XF55_MOLSC</name>
<dbReference type="Proteomes" id="UP000070700">
    <property type="component" value="Unassembled WGS sequence"/>
</dbReference>
<accession>A0A194XF55</accession>